<accession>A0A8H3FNH7</accession>
<evidence type="ECO:0000313" key="3">
    <source>
        <dbReference type="Proteomes" id="UP000664534"/>
    </source>
</evidence>
<name>A0A8H3FNH7_9LECA</name>
<feature type="compositionally biased region" description="Basic and acidic residues" evidence="1">
    <location>
        <begin position="146"/>
        <end position="156"/>
    </location>
</feature>
<keyword evidence="3" id="KW-1185">Reference proteome</keyword>
<organism evidence="2 3">
    <name type="scientific">Imshaugia aleurites</name>
    <dbReference type="NCBI Taxonomy" id="172621"/>
    <lineage>
        <taxon>Eukaryota</taxon>
        <taxon>Fungi</taxon>
        <taxon>Dikarya</taxon>
        <taxon>Ascomycota</taxon>
        <taxon>Pezizomycotina</taxon>
        <taxon>Lecanoromycetes</taxon>
        <taxon>OSLEUM clade</taxon>
        <taxon>Lecanoromycetidae</taxon>
        <taxon>Lecanorales</taxon>
        <taxon>Lecanorineae</taxon>
        <taxon>Parmeliaceae</taxon>
        <taxon>Imshaugia</taxon>
    </lineage>
</organism>
<gene>
    <name evidence="2" type="ORF">IMSHALPRED_007107</name>
</gene>
<evidence type="ECO:0000256" key="1">
    <source>
        <dbReference type="SAM" id="MobiDB-lite"/>
    </source>
</evidence>
<feature type="compositionally biased region" description="Low complexity" evidence="1">
    <location>
        <begin position="209"/>
        <end position="224"/>
    </location>
</feature>
<proteinExistence type="predicted"/>
<sequence>MADGFADRSPLGSIAEDPNRPQASRPPTSLPPQPYQLINADHTFTPYYPTPTEAQRFAPQHVTPHLSNGLRHPAENFPEPRNLFPGSDPIMDVKKEDGEKSGQLSYEQVAALKDVKDMTGYLNVAQRIADLEGRTTRCAYAKLTSKESGGDFDRPVDLPSEDQVRKSSRARSAIYYSGLSDHEDNTREITTPKQTEEINKPHAQITKQSSFSTSASSTSNRSTSMPVVERHARDVCASIPL</sequence>
<evidence type="ECO:0000313" key="2">
    <source>
        <dbReference type="EMBL" id="CAF9927045.1"/>
    </source>
</evidence>
<comment type="caution">
    <text evidence="2">The sequence shown here is derived from an EMBL/GenBank/DDBJ whole genome shotgun (WGS) entry which is preliminary data.</text>
</comment>
<dbReference type="Proteomes" id="UP000664534">
    <property type="component" value="Unassembled WGS sequence"/>
</dbReference>
<dbReference type="AlphaFoldDB" id="A0A8H3FNH7"/>
<protein>
    <submittedName>
        <fullName evidence="2">Uncharacterized protein</fullName>
    </submittedName>
</protein>
<dbReference type="OrthoDB" id="5320469at2759"/>
<feature type="region of interest" description="Disordered" evidence="1">
    <location>
        <begin position="146"/>
        <end position="241"/>
    </location>
</feature>
<dbReference type="EMBL" id="CAJPDT010000045">
    <property type="protein sequence ID" value="CAF9927045.1"/>
    <property type="molecule type" value="Genomic_DNA"/>
</dbReference>
<feature type="region of interest" description="Disordered" evidence="1">
    <location>
        <begin position="1"/>
        <end position="87"/>
    </location>
</feature>
<reference evidence="2" key="1">
    <citation type="submission" date="2021-03" db="EMBL/GenBank/DDBJ databases">
        <authorList>
            <person name="Tagirdzhanova G."/>
        </authorList>
    </citation>
    <scope>NUCLEOTIDE SEQUENCE</scope>
</reference>